<dbReference type="EMBL" id="JAGGJR010000001">
    <property type="protein sequence ID" value="MBP1870617.1"/>
    <property type="molecule type" value="Genomic_DNA"/>
</dbReference>
<comment type="caution">
    <text evidence="1">The sequence shown here is derived from an EMBL/GenBank/DDBJ whole genome shotgun (WGS) entry which is preliminary data.</text>
</comment>
<reference evidence="1" key="1">
    <citation type="submission" date="2021-03" db="EMBL/GenBank/DDBJ databases">
        <title>Genomic Encyclopedia of Type Strains, Phase IV (KMG-IV): sequencing the most valuable type-strain genomes for metagenomic binning, comparative biology and taxonomic classification.</title>
        <authorList>
            <person name="Goeker M."/>
        </authorList>
    </citation>
    <scope>NUCLEOTIDE SEQUENCE</scope>
    <source>
        <strain evidence="1">DSM 18131</strain>
    </source>
</reference>
<protein>
    <submittedName>
        <fullName evidence="1">Uncharacterized protein</fullName>
    </submittedName>
</protein>
<organism evidence="1 2">
    <name type="scientific">Ensifer adhaerens</name>
    <name type="common">Sinorhizobium morelense</name>
    <dbReference type="NCBI Taxonomy" id="106592"/>
    <lineage>
        <taxon>Bacteria</taxon>
        <taxon>Pseudomonadati</taxon>
        <taxon>Pseudomonadota</taxon>
        <taxon>Alphaproteobacteria</taxon>
        <taxon>Hyphomicrobiales</taxon>
        <taxon>Rhizobiaceae</taxon>
        <taxon>Sinorhizobium/Ensifer group</taxon>
        <taxon>Ensifer</taxon>
    </lineage>
</organism>
<sequence length="67" mass="7208">MKTLATLTNLVAFSALFVAYASVTSIERPSGVRRALQTYSSQSHDGAYPTLEQITKKSGCPRDTAEA</sequence>
<name>A0ACC5SP58_ENSAD</name>
<accession>A0ACC5SP58</accession>
<keyword evidence="2" id="KW-1185">Reference proteome</keyword>
<evidence type="ECO:0000313" key="1">
    <source>
        <dbReference type="EMBL" id="MBP1870617.1"/>
    </source>
</evidence>
<gene>
    <name evidence="1" type="ORF">J2Z19_000314</name>
</gene>
<evidence type="ECO:0000313" key="2">
    <source>
        <dbReference type="Proteomes" id="UP000823773"/>
    </source>
</evidence>
<dbReference type="Proteomes" id="UP000823773">
    <property type="component" value="Unassembled WGS sequence"/>
</dbReference>
<proteinExistence type="predicted"/>